<keyword evidence="5" id="KW-1185">Reference proteome</keyword>
<feature type="domain" description="THUMP" evidence="3">
    <location>
        <begin position="147"/>
        <end position="252"/>
    </location>
</feature>
<dbReference type="SUPFAM" id="SSF143437">
    <property type="entry name" value="THUMP domain-like"/>
    <property type="match status" value="1"/>
</dbReference>
<keyword evidence="1" id="KW-0694">RNA-binding</keyword>
<dbReference type="PANTHER" id="PTHR13452:SF10">
    <property type="entry name" value="THUMP DOMAIN-CONTAINING PROTEIN 1"/>
    <property type="match status" value="1"/>
</dbReference>
<evidence type="ECO:0000259" key="3">
    <source>
        <dbReference type="PROSITE" id="PS51165"/>
    </source>
</evidence>
<feature type="region of interest" description="Disordered" evidence="2">
    <location>
        <begin position="276"/>
        <end position="302"/>
    </location>
</feature>
<organism evidence="4 5">
    <name type="scientific">Pleurotus ostreatus</name>
    <name type="common">Oyster mushroom</name>
    <name type="synonym">White-rot fungus</name>
    <dbReference type="NCBI Taxonomy" id="5322"/>
    <lineage>
        <taxon>Eukaryota</taxon>
        <taxon>Fungi</taxon>
        <taxon>Dikarya</taxon>
        <taxon>Basidiomycota</taxon>
        <taxon>Agaricomycotina</taxon>
        <taxon>Agaricomycetes</taxon>
        <taxon>Agaricomycetidae</taxon>
        <taxon>Agaricales</taxon>
        <taxon>Pleurotineae</taxon>
        <taxon>Pleurotaceae</taxon>
        <taxon>Pleurotus</taxon>
    </lineage>
</organism>
<dbReference type="GO" id="GO:0003723">
    <property type="term" value="F:RNA binding"/>
    <property type="evidence" value="ECO:0007669"/>
    <property type="project" value="UniProtKB-UniRule"/>
</dbReference>
<evidence type="ECO:0000256" key="2">
    <source>
        <dbReference type="SAM" id="MobiDB-lite"/>
    </source>
</evidence>
<dbReference type="SMART" id="SM00981">
    <property type="entry name" value="THUMP"/>
    <property type="match status" value="1"/>
</dbReference>
<evidence type="ECO:0000313" key="5">
    <source>
        <dbReference type="Proteomes" id="UP000623687"/>
    </source>
</evidence>
<comment type="caution">
    <text evidence="4">The sequence shown here is derived from an EMBL/GenBank/DDBJ whole genome shotgun (WGS) entry which is preliminary data.</text>
</comment>
<reference evidence="4" key="1">
    <citation type="submission" date="2019-07" db="EMBL/GenBank/DDBJ databases">
        <authorList>
            <person name="Palmer J.M."/>
        </authorList>
    </citation>
    <scope>NUCLEOTIDE SEQUENCE</scope>
    <source>
        <strain evidence="4">PC9</strain>
    </source>
</reference>
<dbReference type="PROSITE" id="PS51165">
    <property type="entry name" value="THUMP"/>
    <property type="match status" value="1"/>
</dbReference>
<dbReference type="RefSeq" id="XP_036628279.1">
    <property type="nucleotide sequence ID" value="XM_036778890.1"/>
</dbReference>
<accession>A0A8H6ZTI9</accession>
<dbReference type="Proteomes" id="UP000623687">
    <property type="component" value="Unassembled WGS sequence"/>
</dbReference>
<dbReference type="GO" id="GO:0006400">
    <property type="term" value="P:tRNA modification"/>
    <property type="evidence" value="ECO:0007669"/>
    <property type="project" value="InterPro"/>
</dbReference>
<dbReference type="PANTHER" id="PTHR13452">
    <property type="entry name" value="THUMP DOMAIN CONTAINING PROTEIN 1-RELATED"/>
    <property type="match status" value="1"/>
</dbReference>
<feature type="region of interest" description="Disordered" evidence="2">
    <location>
        <begin position="1"/>
        <end position="38"/>
    </location>
</feature>
<gene>
    <name evidence="4" type="ORF">PC9H_009386</name>
</gene>
<sequence length="302" mass="33347">MSPKSQVNADSKHSAGHKRSHPGPTARSKYRPRDGVGWTKRTIDGPGIWATCVKGKEKQAVGELYDLFDTLASDMWPLGISSNDSEGGNSDEELSIEAQIAKEVAAMKRPKIESRFSNCMTGTPCVIFIACKEPVDPVRLVVSHVENVQRTGISRTRYTHRLVPSAGACAANLPNIDDLCAKIFKSFFEENPGTWSYKVELRIRNHNTHSRDVLIQRIVRCLPEGHKVDLNNPEIFILAEVFKSVCGISVVKDYYRLQKFNIMEVGKDKSIATNFDGGEGRVSSGQATSRGDRTLPDPVAST</sequence>
<dbReference type="VEuPathDB" id="FungiDB:PC9H_009386"/>
<evidence type="ECO:0000256" key="1">
    <source>
        <dbReference type="PROSITE-ProRule" id="PRU00529"/>
    </source>
</evidence>
<dbReference type="GeneID" id="59379204"/>
<proteinExistence type="predicted"/>
<name>A0A8H6ZTI9_PLEOS</name>
<dbReference type="OrthoDB" id="367221at2759"/>
<dbReference type="EMBL" id="JACETU010000007">
    <property type="protein sequence ID" value="KAF7424085.1"/>
    <property type="molecule type" value="Genomic_DNA"/>
</dbReference>
<dbReference type="CDD" id="cd11717">
    <property type="entry name" value="THUMP_THUMPD1_like"/>
    <property type="match status" value="1"/>
</dbReference>
<dbReference type="InterPro" id="IPR004114">
    <property type="entry name" value="THUMP_dom"/>
</dbReference>
<dbReference type="Gene3D" id="3.30.2300.10">
    <property type="entry name" value="THUMP superfamily"/>
    <property type="match status" value="1"/>
</dbReference>
<dbReference type="AlphaFoldDB" id="A0A8H6ZTI9"/>
<evidence type="ECO:0000313" key="4">
    <source>
        <dbReference type="EMBL" id="KAF7424085.1"/>
    </source>
</evidence>
<protein>
    <recommendedName>
        <fullName evidence="3">THUMP domain-containing protein</fullName>
    </recommendedName>
</protein>
<dbReference type="Pfam" id="PF02926">
    <property type="entry name" value="THUMP"/>
    <property type="match status" value="1"/>
</dbReference>
<dbReference type="InterPro" id="IPR040183">
    <property type="entry name" value="THUMPD1-like"/>
</dbReference>